<dbReference type="Gene3D" id="1.25.40.10">
    <property type="entry name" value="Tetratricopeptide repeat domain"/>
    <property type="match status" value="1"/>
</dbReference>
<dbReference type="EC" id="5.2.1.8" evidence="2"/>
<dbReference type="GO" id="GO:0003755">
    <property type="term" value="F:peptidyl-prolyl cis-trans isomerase activity"/>
    <property type="evidence" value="ECO:0007669"/>
    <property type="project" value="UniProtKB-KW"/>
</dbReference>
<dbReference type="PANTHER" id="PTHR11071">
    <property type="entry name" value="PEPTIDYL-PROLYL CIS-TRANS ISOMERASE"/>
    <property type="match status" value="1"/>
</dbReference>
<evidence type="ECO:0000256" key="7">
    <source>
        <dbReference type="PROSITE-ProRule" id="PRU00339"/>
    </source>
</evidence>
<reference evidence="9 10" key="1">
    <citation type="submission" date="2017-04" db="EMBL/GenBank/DDBJ databases">
        <authorList>
            <person name="Afonso C.L."/>
            <person name="Miller P.J."/>
            <person name="Scott M.A."/>
            <person name="Spackman E."/>
            <person name="Goraichik I."/>
            <person name="Dimitrov K.M."/>
            <person name="Suarez D.L."/>
            <person name="Swayne D.E."/>
        </authorList>
    </citation>
    <scope>NUCLEOTIDE SEQUENCE [LARGE SCALE GENOMIC DNA]</scope>
</reference>
<protein>
    <recommendedName>
        <fullName evidence="2">peptidylprolyl isomerase</fullName>
        <ecNumber evidence="2">5.2.1.8</ecNumber>
    </recommendedName>
</protein>
<dbReference type="SUPFAM" id="SSF48452">
    <property type="entry name" value="TPR-like"/>
    <property type="match status" value="1"/>
</dbReference>
<dbReference type="PROSITE" id="PS00170">
    <property type="entry name" value="CSA_PPIASE_1"/>
    <property type="match status" value="1"/>
</dbReference>
<dbReference type="Pfam" id="PF00160">
    <property type="entry name" value="Pro_isomerase"/>
    <property type="match status" value="1"/>
</dbReference>
<evidence type="ECO:0000313" key="10">
    <source>
        <dbReference type="Proteomes" id="UP000196158"/>
    </source>
</evidence>
<evidence type="ECO:0000313" key="9">
    <source>
        <dbReference type="EMBL" id="SMN19390.1"/>
    </source>
</evidence>
<dbReference type="PROSITE" id="PS50005">
    <property type="entry name" value="TPR"/>
    <property type="match status" value="1"/>
</dbReference>
<sequence>MSEIEQVFFDISIEEQKIGRIVFELFKSEAPLATDNFLHLCKGDFTKTINGQVKQLTYKNNFFHRIVKTFMIQAGDIIYGSEKFEKSDEIGKGGCSIYATDDEIAKPVDLPCYGKFKDENLGEFTDPFYLAMVTTGESDSNTSQFFIMTGTAPHLNNKHTIFGKVIHGKSVVRTVEHANVDSDGFPEKCVRITDCGEWNSTMPIPLYNASNNQIGGDIYEEYPDDDKTFDPEDFNKAYEAAFTIKESGSQLFRLKDFQNSFFKYKKSLNYINMFIPEKDVDEENNSKFLELKIKVYLNLSLLSFNLKNVDDCITYSKYALESPGIVNKDKAKAYYRMGNAYLNKKAYDDALINYNLCKENNPDDKVIDAKIENVENIIEQNKERTKKNIAKFFS</sequence>
<evidence type="ECO:0000256" key="4">
    <source>
        <dbReference type="ARBA" id="ARBA00022803"/>
    </source>
</evidence>
<evidence type="ECO:0000259" key="8">
    <source>
        <dbReference type="PROSITE" id="PS50072"/>
    </source>
</evidence>
<organism evidence="9 10">
    <name type="scientific">Maudiozyma saulgeensis</name>
    <dbReference type="NCBI Taxonomy" id="1789683"/>
    <lineage>
        <taxon>Eukaryota</taxon>
        <taxon>Fungi</taxon>
        <taxon>Dikarya</taxon>
        <taxon>Ascomycota</taxon>
        <taxon>Saccharomycotina</taxon>
        <taxon>Saccharomycetes</taxon>
        <taxon>Saccharomycetales</taxon>
        <taxon>Saccharomycetaceae</taxon>
        <taxon>Maudiozyma</taxon>
    </lineage>
</organism>
<feature type="repeat" description="TPR" evidence="7">
    <location>
        <begin position="331"/>
        <end position="364"/>
    </location>
</feature>
<feature type="domain" description="PPIase cyclophilin-type" evidence="8">
    <location>
        <begin position="8"/>
        <end position="197"/>
    </location>
</feature>
<dbReference type="GO" id="GO:0016018">
    <property type="term" value="F:cyclosporin A binding"/>
    <property type="evidence" value="ECO:0007669"/>
    <property type="project" value="TreeGrafter"/>
</dbReference>
<dbReference type="EMBL" id="FXLY01000003">
    <property type="protein sequence ID" value="SMN19390.1"/>
    <property type="molecule type" value="Genomic_DNA"/>
</dbReference>
<dbReference type="FunFam" id="1.25.40.10:FF:000029">
    <property type="entry name" value="peptidyl-prolyl cis-trans isomerase D"/>
    <property type="match status" value="1"/>
</dbReference>
<dbReference type="InterPro" id="IPR029000">
    <property type="entry name" value="Cyclophilin-like_dom_sf"/>
</dbReference>
<dbReference type="AlphaFoldDB" id="A0A1X7R1S5"/>
<name>A0A1X7R1S5_9SACH</name>
<evidence type="ECO:0000256" key="5">
    <source>
        <dbReference type="ARBA" id="ARBA00023110"/>
    </source>
</evidence>
<dbReference type="PANTHER" id="PTHR11071:SF561">
    <property type="entry name" value="PEPTIDYL-PROLYL CIS-TRANS ISOMERASE D-RELATED"/>
    <property type="match status" value="1"/>
</dbReference>
<dbReference type="GO" id="GO:0042026">
    <property type="term" value="P:protein refolding"/>
    <property type="evidence" value="ECO:0007669"/>
    <property type="project" value="UniProtKB-ARBA"/>
</dbReference>
<gene>
    <name evidence="9" type="ORF">KASA_0P05962G</name>
</gene>
<evidence type="ECO:0000256" key="1">
    <source>
        <dbReference type="ARBA" id="ARBA00000971"/>
    </source>
</evidence>
<comment type="catalytic activity">
    <reaction evidence="1">
        <text>[protein]-peptidylproline (omega=180) = [protein]-peptidylproline (omega=0)</text>
        <dbReference type="Rhea" id="RHEA:16237"/>
        <dbReference type="Rhea" id="RHEA-COMP:10747"/>
        <dbReference type="Rhea" id="RHEA-COMP:10748"/>
        <dbReference type="ChEBI" id="CHEBI:83833"/>
        <dbReference type="ChEBI" id="CHEBI:83834"/>
        <dbReference type="EC" id="5.2.1.8"/>
    </reaction>
</comment>
<dbReference type="InterPro" id="IPR020892">
    <property type="entry name" value="Cyclophilin-type_PPIase_CS"/>
</dbReference>
<keyword evidence="10" id="KW-1185">Reference proteome</keyword>
<keyword evidence="4 7" id="KW-0802">TPR repeat</keyword>
<dbReference type="PROSITE" id="PS50072">
    <property type="entry name" value="CSA_PPIASE_2"/>
    <property type="match status" value="1"/>
</dbReference>
<dbReference type="InterPro" id="IPR011990">
    <property type="entry name" value="TPR-like_helical_dom_sf"/>
</dbReference>
<proteinExistence type="predicted"/>
<evidence type="ECO:0000256" key="3">
    <source>
        <dbReference type="ARBA" id="ARBA00022737"/>
    </source>
</evidence>
<evidence type="ECO:0000256" key="6">
    <source>
        <dbReference type="ARBA" id="ARBA00023235"/>
    </source>
</evidence>
<dbReference type="STRING" id="1789683.A0A1X7R1S5"/>
<dbReference type="SMART" id="SM00028">
    <property type="entry name" value="TPR"/>
    <property type="match status" value="1"/>
</dbReference>
<evidence type="ECO:0000256" key="2">
    <source>
        <dbReference type="ARBA" id="ARBA00013194"/>
    </source>
</evidence>
<dbReference type="SUPFAM" id="SSF50891">
    <property type="entry name" value="Cyclophilin-like"/>
    <property type="match status" value="1"/>
</dbReference>
<dbReference type="Gene3D" id="2.40.100.10">
    <property type="entry name" value="Cyclophilin-like"/>
    <property type="match status" value="1"/>
</dbReference>
<dbReference type="Proteomes" id="UP000196158">
    <property type="component" value="Unassembled WGS sequence"/>
</dbReference>
<dbReference type="OrthoDB" id="407558at2759"/>
<dbReference type="PRINTS" id="PR00153">
    <property type="entry name" value="CSAPPISMRASE"/>
</dbReference>
<dbReference type="InterPro" id="IPR002130">
    <property type="entry name" value="Cyclophilin-type_PPIase_dom"/>
</dbReference>
<accession>A0A1X7R1S5</accession>
<dbReference type="InterPro" id="IPR019734">
    <property type="entry name" value="TPR_rpt"/>
</dbReference>
<keyword evidence="5" id="KW-0697">Rotamase</keyword>
<keyword evidence="3" id="KW-0677">Repeat</keyword>
<keyword evidence="6 9" id="KW-0413">Isomerase</keyword>
<dbReference type="GO" id="GO:0051082">
    <property type="term" value="F:unfolded protein binding"/>
    <property type="evidence" value="ECO:0007669"/>
    <property type="project" value="UniProtKB-ARBA"/>
</dbReference>
<dbReference type="GO" id="GO:0005829">
    <property type="term" value="C:cytosol"/>
    <property type="evidence" value="ECO:0007669"/>
    <property type="project" value="TreeGrafter"/>
</dbReference>